<proteinExistence type="predicted"/>
<evidence type="ECO:0000313" key="1">
    <source>
        <dbReference type="EMBL" id="DAD97003.1"/>
    </source>
</evidence>
<dbReference type="EMBL" id="BK015227">
    <property type="protein sequence ID" value="DAD97003.1"/>
    <property type="molecule type" value="Genomic_DNA"/>
</dbReference>
<protein>
    <submittedName>
        <fullName evidence="1">Uncharacterized protein</fullName>
    </submittedName>
</protein>
<sequence>MTAAGRPNTAERPARRPMWWACRGCTLRSSGPSGWTCMGRWTRPGGMRGLGNCQLWSPQEQLPVGRHPGCGGLVSNLPRIRGRKTPDGDRD</sequence>
<accession>A0A8S5NSI1</accession>
<reference evidence="1" key="1">
    <citation type="journal article" date="2021" name="Proc. Natl. Acad. Sci. U.S.A.">
        <title>A Catalog of Tens of Thousands of Viruses from Human Metagenomes Reveals Hidden Associations with Chronic Diseases.</title>
        <authorList>
            <person name="Tisza M.J."/>
            <person name="Buck C.B."/>
        </authorList>
    </citation>
    <scope>NUCLEOTIDE SEQUENCE</scope>
    <source>
        <strain evidence="1">Ctr0w28</strain>
    </source>
</reference>
<organism evidence="1">
    <name type="scientific">Myoviridae sp. ctr0w28</name>
    <dbReference type="NCBI Taxonomy" id="2826703"/>
    <lineage>
        <taxon>Viruses</taxon>
        <taxon>Duplodnaviria</taxon>
        <taxon>Heunggongvirae</taxon>
        <taxon>Uroviricota</taxon>
        <taxon>Caudoviricetes</taxon>
    </lineage>
</organism>
<name>A0A8S5NSI1_9CAUD</name>